<gene>
    <name evidence="1" type="ORF">EZS28_036163</name>
</gene>
<name>A0A5J4UDM6_9EUKA</name>
<accession>A0A5J4UDM6</accession>
<proteinExistence type="predicted"/>
<organism evidence="1 2">
    <name type="scientific">Streblomastix strix</name>
    <dbReference type="NCBI Taxonomy" id="222440"/>
    <lineage>
        <taxon>Eukaryota</taxon>
        <taxon>Metamonada</taxon>
        <taxon>Preaxostyla</taxon>
        <taxon>Oxymonadida</taxon>
        <taxon>Streblomastigidae</taxon>
        <taxon>Streblomastix</taxon>
    </lineage>
</organism>
<dbReference type="EMBL" id="SNRW01017474">
    <property type="protein sequence ID" value="KAA6368310.1"/>
    <property type="molecule type" value="Genomic_DNA"/>
</dbReference>
<evidence type="ECO:0000313" key="1">
    <source>
        <dbReference type="EMBL" id="KAA6368310.1"/>
    </source>
</evidence>
<protein>
    <submittedName>
        <fullName evidence="1">Uncharacterized protein</fullName>
    </submittedName>
</protein>
<dbReference type="AlphaFoldDB" id="A0A5J4UDM6"/>
<dbReference type="Proteomes" id="UP000324800">
    <property type="component" value="Unassembled WGS sequence"/>
</dbReference>
<sequence>MQEETIYILCKFPLFYLQKIPPQVKRALQPLMRDSGTGTAGTANVYASATHQHPLNVDLSAANVPLVNATAAANGTSDFYSRNDHVHPQQLTYDGNITATKSIKTGGTDNDLLLADGTTKKLLQQQILEPDLDRYNLFNIGVTAQGQIAINICLSHRQHPVSAFQGNITEIPLADNGIGVAGTSNEYARGNDKHPLNIKLQQTTPKKDTGTGVNDNFNYYSRFYHAHPLNVDPTLANVPLVKATAATNGTCDYYCRNDHVPPQQLTYDGNITATKFIKTGGLATEILCANGDTKDINGVNGFGKISADIYYNEVRVLKIQLCCTMTMESIEQLIYCVDYKKYCRNGQIAQTMEPFNHPE</sequence>
<evidence type="ECO:0000313" key="2">
    <source>
        <dbReference type="Proteomes" id="UP000324800"/>
    </source>
</evidence>
<comment type="caution">
    <text evidence="1">The sequence shown here is derived from an EMBL/GenBank/DDBJ whole genome shotgun (WGS) entry which is preliminary data.</text>
</comment>
<reference evidence="1 2" key="1">
    <citation type="submission" date="2019-03" db="EMBL/GenBank/DDBJ databases">
        <title>Single cell metagenomics reveals metabolic interactions within the superorganism composed of flagellate Streblomastix strix and complex community of Bacteroidetes bacteria on its surface.</title>
        <authorList>
            <person name="Treitli S.C."/>
            <person name="Kolisko M."/>
            <person name="Husnik F."/>
            <person name="Keeling P."/>
            <person name="Hampl V."/>
        </authorList>
    </citation>
    <scope>NUCLEOTIDE SEQUENCE [LARGE SCALE GENOMIC DNA]</scope>
    <source>
        <strain evidence="1">ST1C</strain>
    </source>
</reference>